<comment type="caution">
    <text evidence="2">The sequence shown here is derived from an EMBL/GenBank/DDBJ whole genome shotgun (WGS) entry which is preliminary data.</text>
</comment>
<dbReference type="Proteomes" id="UP001054252">
    <property type="component" value="Unassembled WGS sequence"/>
</dbReference>
<evidence type="ECO:0000313" key="3">
    <source>
        <dbReference type="Proteomes" id="UP001054252"/>
    </source>
</evidence>
<gene>
    <name evidence="2" type="ORF">SLEP1_g3789</name>
</gene>
<evidence type="ECO:0000256" key="1">
    <source>
        <dbReference type="SAM" id="Coils"/>
    </source>
</evidence>
<sequence length="356" mass="40677">MPQIILEADDERERCFNPKDEIVSKVIEYETSLKSKSSLVYLVENYRVLDHVLLKPIGREERACSTPRDHWMPMLGVEGKKSGITLLPEFLTRRTWVCSPSNSLSSKDGKISSSLWMTANGIRQMPSEMNKFLDAASGVGIPKKKGKVVNARVVEGRDGGSFTSQPNAQAPTVSQPRSLEAEIVIKAREDELVAIKRRRVEKDLKNSYQKRKICEDELEKKEKELDKVRKATIELELQVRHFVEGHIVDFLKSSTFKNIVNLYRLLTTIVAFTNCQNKVKLQYPEVDVTKITFGDQEGKVKENRESSIVDFRPKVELKWDRDIKGRTVFLPNFDFKFVMVDDEENGGANKPEQPAE</sequence>
<dbReference type="AlphaFoldDB" id="A0AAV5HVB5"/>
<feature type="coiled-coil region" evidence="1">
    <location>
        <begin position="204"/>
        <end position="238"/>
    </location>
</feature>
<keyword evidence="1" id="KW-0175">Coiled coil</keyword>
<evidence type="ECO:0000313" key="2">
    <source>
        <dbReference type="EMBL" id="GKU89683.1"/>
    </source>
</evidence>
<keyword evidence="3" id="KW-1185">Reference proteome</keyword>
<proteinExistence type="predicted"/>
<name>A0AAV5HVB5_9ROSI</name>
<organism evidence="2 3">
    <name type="scientific">Rubroshorea leprosula</name>
    <dbReference type="NCBI Taxonomy" id="152421"/>
    <lineage>
        <taxon>Eukaryota</taxon>
        <taxon>Viridiplantae</taxon>
        <taxon>Streptophyta</taxon>
        <taxon>Embryophyta</taxon>
        <taxon>Tracheophyta</taxon>
        <taxon>Spermatophyta</taxon>
        <taxon>Magnoliopsida</taxon>
        <taxon>eudicotyledons</taxon>
        <taxon>Gunneridae</taxon>
        <taxon>Pentapetalae</taxon>
        <taxon>rosids</taxon>
        <taxon>malvids</taxon>
        <taxon>Malvales</taxon>
        <taxon>Dipterocarpaceae</taxon>
        <taxon>Rubroshorea</taxon>
    </lineage>
</organism>
<accession>A0AAV5HVB5</accession>
<reference evidence="2 3" key="1">
    <citation type="journal article" date="2021" name="Commun. Biol.">
        <title>The genome of Shorea leprosula (Dipterocarpaceae) highlights the ecological relevance of drought in aseasonal tropical rainforests.</title>
        <authorList>
            <person name="Ng K.K.S."/>
            <person name="Kobayashi M.J."/>
            <person name="Fawcett J.A."/>
            <person name="Hatakeyama M."/>
            <person name="Paape T."/>
            <person name="Ng C.H."/>
            <person name="Ang C.C."/>
            <person name="Tnah L.H."/>
            <person name="Lee C.T."/>
            <person name="Nishiyama T."/>
            <person name="Sese J."/>
            <person name="O'Brien M.J."/>
            <person name="Copetti D."/>
            <person name="Mohd Noor M.I."/>
            <person name="Ong R.C."/>
            <person name="Putra M."/>
            <person name="Sireger I.Z."/>
            <person name="Indrioko S."/>
            <person name="Kosugi Y."/>
            <person name="Izuno A."/>
            <person name="Isagi Y."/>
            <person name="Lee S.L."/>
            <person name="Shimizu K.K."/>
        </authorList>
    </citation>
    <scope>NUCLEOTIDE SEQUENCE [LARGE SCALE GENOMIC DNA]</scope>
    <source>
        <strain evidence="2">214</strain>
    </source>
</reference>
<protein>
    <submittedName>
        <fullName evidence="2">Uncharacterized protein</fullName>
    </submittedName>
</protein>
<dbReference type="EMBL" id="BPVZ01000003">
    <property type="protein sequence ID" value="GKU89683.1"/>
    <property type="molecule type" value="Genomic_DNA"/>
</dbReference>